<dbReference type="PANTHER" id="PTHR36438">
    <property type="entry name" value="IRON-SULFUR CLUSTER REPAIR PROTEIN YTFE"/>
    <property type="match status" value="1"/>
</dbReference>
<dbReference type="PANTHER" id="PTHR36438:SF1">
    <property type="entry name" value="IRON-SULFUR CLUSTER REPAIR PROTEIN YTFE"/>
    <property type="match status" value="1"/>
</dbReference>
<proteinExistence type="predicted"/>
<keyword evidence="3" id="KW-1185">Reference proteome</keyword>
<gene>
    <name evidence="2" type="ORF">GO620_000435</name>
</gene>
<dbReference type="KEGG" id="mgik:GO620_000435"/>
<organism evidence="2 3">
    <name type="scientific">Mucilaginibacter ginkgonis</name>
    <dbReference type="NCBI Taxonomy" id="2682091"/>
    <lineage>
        <taxon>Bacteria</taxon>
        <taxon>Pseudomonadati</taxon>
        <taxon>Bacteroidota</taxon>
        <taxon>Sphingobacteriia</taxon>
        <taxon>Sphingobacteriales</taxon>
        <taxon>Sphingobacteriaceae</taxon>
        <taxon>Mucilaginibacter</taxon>
    </lineage>
</organism>
<accession>A0A6I4IMP3</accession>
<reference evidence="2 3" key="1">
    <citation type="submission" date="2020-12" db="EMBL/GenBank/DDBJ databases">
        <title>HMF7856_wgs.fasta genome submission.</title>
        <authorList>
            <person name="Kang H."/>
            <person name="Kim H."/>
            <person name="Joh K."/>
        </authorList>
    </citation>
    <scope>NUCLEOTIDE SEQUENCE [LARGE SCALE GENOMIC DNA]</scope>
    <source>
        <strain evidence="2 3">HMF7856</strain>
    </source>
</reference>
<dbReference type="Gene3D" id="1.20.120.520">
    <property type="entry name" value="nmb1532 protein domain like"/>
    <property type="match status" value="1"/>
</dbReference>
<dbReference type="AlphaFoldDB" id="A0A6I4IMP3"/>
<dbReference type="Proteomes" id="UP000429232">
    <property type="component" value="Chromosome"/>
</dbReference>
<name>A0A6I4IMP3_9SPHI</name>
<sequence length="237" mass="28337">MEDSRYYLFQVMQRYENSDGISFPVYYQNLHETGIDNKFIFAVVNAFDEIKFRDSDFISFPIELIVDYIQRTHIYYLQKAIPDIKKTILLLAKSYERGHPLVNDLDLFFIKYQTELEAHFYNEDHKLLPYVALLNNAQKTIKYFHTWLLKKNAYSITNFVNDHDDTQTDLRKIQNHIMMYHPPRSSVISYRALLSQLRMLEKDLYVHSSIEEFVLIPKALQLENMLIEKVRANLHLN</sequence>
<evidence type="ECO:0000313" key="3">
    <source>
        <dbReference type="Proteomes" id="UP000429232"/>
    </source>
</evidence>
<dbReference type="EMBL" id="CP066775">
    <property type="protein sequence ID" value="QQL49952.1"/>
    <property type="molecule type" value="Genomic_DNA"/>
</dbReference>
<comment type="subcellular location">
    <subcellularLocation>
        <location evidence="1">Cytoplasm</location>
    </subcellularLocation>
</comment>
<evidence type="ECO:0000256" key="1">
    <source>
        <dbReference type="ARBA" id="ARBA00004496"/>
    </source>
</evidence>
<dbReference type="GO" id="GO:0005737">
    <property type="term" value="C:cytoplasm"/>
    <property type="evidence" value="ECO:0007669"/>
    <property type="project" value="UniProtKB-SubCell"/>
</dbReference>
<dbReference type="RefSeq" id="WP_157523343.1">
    <property type="nucleotide sequence ID" value="NZ_CP066775.1"/>
</dbReference>
<protein>
    <recommendedName>
        <fullName evidence="4">Regulator of cell morphogenesis and NO signaling</fullName>
    </recommendedName>
</protein>
<evidence type="ECO:0008006" key="4">
    <source>
        <dbReference type="Google" id="ProtNLM"/>
    </source>
</evidence>
<dbReference type="InterPro" id="IPR019903">
    <property type="entry name" value="RIC_family"/>
</dbReference>
<evidence type="ECO:0000313" key="2">
    <source>
        <dbReference type="EMBL" id="QQL49952.1"/>
    </source>
</evidence>